<dbReference type="InterPro" id="IPR002347">
    <property type="entry name" value="SDR_fam"/>
</dbReference>
<feature type="compositionally biased region" description="Basic residues" evidence="3">
    <location>
        <begin position="268"/>
        <end position="282"/>
    </location>
</feature>
<feature type="compositionally biased region" description="Basic and acidic residues" evidence="3">
    <location>
        <begin position="310"/>
        <end position="320"/>
    </location>
</feature>
<feature type="region of interest" description="Disordered" evidence="3">
    <location>
        <begin position="253"/>
        <end position="367"/>
    </location>
</feature>
<dbReference type="AlphaFoldDB" id="A0A484N552"/>
<dbReference type="Proteomes" id="UP000595140">
    <property type="component" value="Unassembled WGS sequence"/>
</dbReference>
<dbReference type="PANTHER" id="PTHR24320">
    <property type="entry name" value="RETINOL DEHYDROGENASE"/>
    <property type="match status" value="1"/>
</dbReference>
<dbReference type="EMBL" id="OOIL02005600">
    <property type="protein sequence ID" value="VFQ95626.1"/>
    <property type="molecule type" value="Genomic_DNA"/>
</dbReference>
<proteinExistence type="inferred from homology"/>
<evidence type="ECO:0000313" key="4">
    <source>
        <dbReference type="EMBL" id="VFQ95626.1"/>
    </source>
</evidence>
<evidence type="ECO:0000313" key="5">
    <source>
        <dbReference type="Proteomes" id="UP000595140"/>
    </source>
</evidence>
<dbReference type="Pfam" id="PF00106">
    <property type="entry name" value="adh_short"/>
    <property type="match status" value="1"/>
</dbReference>
<comment type="similarity">
    <text evidence="1">Belongs to the short-chain dehydrogenases/reductases (SDR) family.</text>
</comment>
<dbReference type="GO" id="GO:0016491">
    <property type="term" value="F:oxidoreductase activity"/>
    <property type="evidence" value="ECO:0007669"/>
    <property type="project" value="UniProtKB-KW"/>
</dbReference>
<dbReference type="OrthoDB" id="191139at2759"/>
<accession>A0A484N552</accession>
<reference evidence="4 5" key="1">
    <citation type="submission" date="2018-04" db="EMBL/GenBank/DDBJ databases">
        <authorList>
            <person name="Vogel A."/>
        </authorList>
    </citation>
    <scope>NUCLEOTIDE SEQUENCE [LARGE SCALE GENOMIC DNA]</scope>
</reference>
<name>A0A484N552_9ASTE</name>
<dbReference type="InterPro" id="IPR036291">
    <property type="entry name" value="NAD(P)-bd_dom_sf"/>
</dbReference>
<organism evidence="4 5">
    <name type="scientific">Cuscuta campestris</name>
    <dbReference type="NCBI Taxonomy" id="132261"/>
    <lineage>
        <taxon>Eukaryota</taxon>
        <taxon>Viridiplantae</taxon>
        <taxon>Streptophyta</taxon>
        <taxon>Embryophyta</taxon>
        <taxon>Tracheophyta</taxon>
        <taxon>Spermatophyta</taxon>
        <taxon>Magnoliopsida</taxon>
        <taxon>eudicotyledons</taxon>
        <taxon>Gunneridae</taxon>
        <taxon>Pentapetalae</taxon>
        <taxon>asterids</taxon>
        <taxon>lamiids</taxon>
        <taxon>Solanales</taxon>
        <taxon>Convolvulaceae</taxon>
        <taxon>Cuscuteae</taxon>
        <taxon>Cuscuta</taxon>
        <taxon>Cuscuta subgen. Grammica</taxon>
        <taxon>Cuscuta sect. Cleistogrammica</taxon>
    </lineage>
</organism>
<dbReference type="PANTHER" id="PTHR24320:SF198">
    <property type="entry name" value="NAD(P)-BINDING ROSSMANN-FOLD SUPERFAMILY PROTEIN"/>
    <property type="match status" value="1"/>
</dbReference>
<evidence type="ECO:0000256" key="3">
    <source>
        <dbReference type="SAM" id="MobiDB-lite"/>
    </source>
</evidence>
<evidence type="ECO:0000256" key="2">
    <source>
        <dbReference type="ARBA" id="ARBA00023002"/>
    </source>
</evidence>
<dbReference type="SUPFAM" id="SSF51735">
    <property type="entry name" value="NAD(P)-binding Rossmann-fold domains"/>
    <property type="match status" value="1"/>
</dbReference>
<dbReference type="Gene3D" id="3.40.50.720">
    <property type="entry name" value="NAD(P)-binding Rossmann-like Domain"/>
    <property type="match status" value="1"/>
</dbReference>
<sequence length="394" mass="42966">MKATLKYLAGINGPSGYGSRTTASQVSQDFSSLFLPLPPPPLTAIITGATSGIGAETARALAESGVRVIIPARDMKKAAEVKEEIEKKSPGADVVLLEIDLSSLASIRRFCAHFLSLGMPLNILINNAGRFSPNLEFSEEKHELTFATNYLGHFLLTEMLLEKMIKSAVESGIEGRIINVTSVAHNWVQPHHFCFSQLLNPKEGRTATGGRNPPITTGEAEALIQRVGITAEQFKEVLAALTPNREIVVEDVVGGPTGGKAGPAGSQGKKKKVRRSKKKKATKPNGKAVMADALSRLDEEDESSSFERMSAFDRLGDPKPKKLRTSAFERLQDTRSARKGDLRDTLKEKRGESTATSKIGPEERRTVVGDKGAAELWKMYEQLEKRLDAQNPYR</sequence>
<keyword evidence="2" id="KW-0560">Oxidoreductase</keyword>
<feature type="compositionally biased region" description="Basic and acidic residues" evidence="3">
    <location>
        <begin position="330"/>
        <end position="352"/>
    </location>
</feature>
<keyword evidence="5" id="KW-1185">Reference proteome</keyword>
<gene>
    <name evidence="4" type="ORF">CCAM_LOCUS37402</name>
</gene>
<dbReference type="PRINTS" id="PR00081">
    <property type="entry name" value="GDHRDH"/>
</dbReference>
<evidence type="ECO:0000256" key="1">
    <source>
        <dbReference type="ARBA" id="ARBA00006484"/>
    </source>
</evidence>
<protein>
    <submittedName>
        <fullName evidence="4">Uncharacterized protein</fullName>
    </submittedName>
</protein>